<dbReference type="Proteomes" id="UP000095594">
    <property type="component" value="Unassembled WGS sequence"/>
</dbReference>
<gene>
    <name evidence="3" type="ORF">ERS852471_00652</name>
</gene>
<proteinExistence type="predicted"/>
<dbReference type="InterPro" id="IPR008756">
    <property type="entry name" value="Peptidase_M56"/>
</dbReference>
<evidence type="ECO:0000313" key="3">
    <source>
        <dbReference type="EMBL" id="CUN90345.1"/>
    </source>
</evidence>
<protein>
    <submittedName>
        <fullName evidence="3">Penicillin binding protein</fullName>
    </submittedName>
</protein>
<keyword evidence="1" id="KW-1133">Transmembrane helix</keyword>
<sequence length="151" mass="16920">MDKLFLTVLKMSITSSYVILFVWLSFILMSKDMEMSCDETVVKELGSKIKKEYSMSLLLFATDKNKVGIAPIAFGEGEVKSRVKNVLNYKKPSFGVVLVSVIALITVAIGLMFNPINNEESNKYLEDNNLKGISLLERGYDEPDKVIPLTN</sequence>
<evidence type="ECO:0000259" key="2">
    <source>
        <dbReference type="Pfam" id="PF05569"/>
    </source>
</evidence>
<accession>A0A174ASH8</accession>
<feature type="transmembrane region" description="Helical" evidence="1">
    <location>
        <begin position="94"/>
        <end position="113"/>
    </location>
</feature>
<feature type="domain" description="Peptidase M56" evidence="2">
    <location>
        <begin position="21"/>
        <end position="85"/>
    </location>
</feature>
<evidence type="ECO:0000313" key="4">
    <source>
        <dbReference type="Proteomes" id="UP000095594"/>
    </source>
</evidence>
<dbReference type="AlphaFoldDB" id="A0A174ASH8"/>
<evidence type="ECO:0000256" key="1">
    <source>
        <dbReference type="SAM" id="Phobius"/>
    </source>
</evidence>
<name>A0A174ASH8_9CLOT</name>
<feature type="transmembrane region" description="Helical" evidence="1">
    <location>
        <begin position="6"/>
        <end position="28"/>
    </location>
</feature>
<keyword evidence="1" id="KW-0812">Transmembrane</keyword>
<dbReference type="OrthoDB" id="9804799at2"/>
<dbReference type="Pfam" id="PF05569">
    <property type="entry name" value="Peptidase_M56"/>
    <property type="match status" value="1"/>
</dbReference>
<organism evidence="3 4">
    <name type="scientific">Clostridium disporicum</name>
    <dbReference type="NCBI Taxonomy" id="84024"/>
    <lineage>
        <taxon>Bacteria</taxon>
        <taxon>Bacillati</taxon>
        <taxon>Bacillota</taxon>
        <taxon>Clostridia</taxon>
        <taxon>Eubacteriales</taxon>
        <taxon>Clostridiaceae</taxon>
        <taxon>Clostridium</taxon>
    </lineage>
</organism>
<keyword evidence="1" id="KW-0472">Membrane</keyword>
<dbReference type="EMBL" id="CYZX01000003">
    <property type="protein sequence ID" value="CUN90345.1"/>
    <property type="molecule type" value="Genomic_DNA"/>
</dbReference>
<reference evidence="3 4" key="1">
    <citation type="submission" date="2015-09" db="EMBL/GenBank/DDBJ databases">
        <authorList>
            <consortium name="Pathogen Informatics"/>
        </authorList>
    </citation>
    <scope>NUCLEOTIDE SEQUENCE [LARGE SCALE GENOMIC DNA]</scope>
    <source>
        <strain evidence="3 4">2789STDY5834856</strain>
    </source>
</reference>
<dbReference type="RefSeq" id="WP_055263866.1">
    <property type="nucleotide sequence ID" value="NZ_CABIXQ010000003.1"/>
</dbReference>